<dbReference type="Gene3D" id="3.90.180.10">
    <property type="entry name" value="Medium-chain alcohol dehydrogenases, catalytic domain"/>
    <property type="match status" value="1"/>
</dbReference>
<dbReference type="Proteomes" id="UP000232221">
    <property type="component" value="Chromosome"/>
</dbReference>
<proteinExistence type="inferred from homology"/>
<dbReference type="PANTHER" id="PTHR42940">
    <property type="entry name" value="ALCOHOL DEHYDROGENASE 1-RELATED"/>
    <property type="match status" value="1"/>
</dbReference>
<evidence type="ECO:0000256" key="7">
    <source>
        <dbReference type="ARBA" id="ARBA00023002"/>
    </source>
</evidence>
<keyword evidence="7" id="KW-0560">Oxidoreductase</keyword>
<evidence type="ECO:0000313" key="13">
    <source>
        <dbReference type="Proteomes" id="UP000232221"/>
    </source>
</evidence>
<dbReference type="InterPro" id="IPR036291">
    <property type="entry name" value="NAD(P)-bd_dom_sf"/>
</dbReference>
<keyword evidence="13" id="KW-1185">Reference proteome</keyword>
<accession>A0A2K8P1T4</accession>
<dbReference type="PANTHER" id="PTHR42940:SF8">
    <property type="entry name" value="VACUOLAR PROTEIN SORTING-ASSOCIATED PROTEIN 11"/>
    <property type="match status" value="1"/>
</dbReference>
<protein>
    <recommendedName>
        <fullName evidence="4">Alcohol dehydrogenase</fullName>
        <ecNumber evidence="3">1.1.1.1</ecNumber>
    </recommendedName>
</protein>
<dbReference type="AlphaFoldDB" id="A0A2K8P1T4"/>
<dbReference type="OrthoDB" id="9806940at2"/>
<dbReference type="SMART" id="SM00829">
    <property type="entry name" value="PKS_ER"/>
    <property type="match status" value="1"/>
</dbReference>
<comment type="catalytic activity">
    <reaction evidence="10">
        <text>a primary alcohol + NAD(+) = an aldehyde + NADH + H(+)</text>
        <dbReference type="Rhea" id="RHEA:10736"/>
        <dbReference type="ChEBI" id="CHEBI:15378"/>
        <dbReference type="ChEBI" id="CHEBI:15734"/>
        <dbReference type="ChEBI" id="CHEBI:17478"/>
        <dbReference type="ChEBI" id="CHEBI:57540"/>
        <dbReference type="ChEBI" id="CHEBI:57945"/>
        <dbReference type="EC" id="1.1.1.1"/>
    </reaction>
</comment>
<evidence type="ECO:0000256" key="10">
    <source>
        <dbReference type="ARBA" id="ARBA00049243"/>
    </source>
</evidence>
<evidence type="ECO:0000256" key="4">
    <source>
        <dbReference type="ARBA" id="ARBA00016352"/>
    </source>
</evidence>
<evidence type="ECO:0000256" key="5">
    <source>
        <dbReference type="ARBA" id="ARBA00022723"/>
    </source>
</evidence>
<sequence length="345" mass="37739">MKALLISDDREKIVEYKDIEDIQELPLAPGEVLTKVLFSSLCHSDLHVAENGNQSNFGLSVGHESIHKIIRVGDHVTNLEVGDYVAFPAGLHDACGTCKFCLKGEEVFCENAVFTTSPKRGGTMQEYTIESADFCTKVSANVDLGKACIITCAGITVYKGLKIANLKPGEFVAIYGIGGLGNVAIEYAKNVFNAKVIAVGSNPESLKIAKSKGADYVINWKETNLVEEINKITDNQGVDVALVTSSTATLYKQLFNTVSRLGRIIPIGISNETIEMGLPDLVLNGKQILGSLIGTRKDLEESLQALYDGKVNPEFEYKPLSHAPKYFKLMQEFKLHKRIVFDCSK</sequence>
<organism evidence="12 13">
    <name type="scientific">Mesoplasma coleopterae</name>
    <dbReference type="NCBI Taxonomy" id="324078"/>
    <lineage>
        <taxon>Bacteria</taxon>
        <taxon>Bacillati</taxon>
        <taxon>Mycoplasmatota</taxon>
        <taxon>Mollicutes</taxon>
        <taxon>Entomoplasmatales</taxon>
        <taxon>Entomoplasmataceae</taxon>
        <taxon>Mesoplasma</taxon>
    </lineage>
</organism>
<dbReference type="InterPro" id="IPR013154">
    <property type="entry name" value="ADH-like_N"/>
</dbReference>
<comment type="cofactor">
    <cofactor evidence="1">
        <name>Zn(2+)</name>
        <dbReference type="ChEBI" id="CHEBI:29105"/>
    </cofactor>
</comment>
<feature type="domain" description="Enoyl reductase (ER)" evidence="11">
    <location>
        <begin position="17"/>
        <end position="341"/>
    </location>
</feature>
<keyword evidence="8" id="KW-0520">NAD</keyword>
<dbReference type="GO" id="GO:0046872">
    <property type="term" value="F:metal ion binding"/>
    <property type="evidence" value="ECO:0007669"/>
    <property type="project" value="UniProtKB-KW"/>
</dbReference>
<dbReference type="KEGG" id="mcol:MCOLE_v1c02030"/>
<evidence type="ECO:0000256" key="2">
    <source>
        <dbReference type="ARBA" id="ARBA00008072"/>
    </source>
</evidence>
<dbReference type="GO" id="GO:0004022">
    <property type="term" value="F:alcohol dehydrogenase (NAD+) activity"/>
    <property type="evidence" value="ECO:0007669"/>
    <property type="project" value="UniProtKB-EC"/>
</dbReference>
<dbReference type="Pfam" id="PF00107">
    <property type="entry name" value="ADH_zinc_N"/>
    <property type="match status" value="1"/>
</dbReference>
<keyword evidence="6" id="KW-0862">Zinc</keyword>
<dbReference type="SUPFAM" id="SSF50129">
    <property type="entry name" value="GroES-like"/>
    <property type="match status" value="1"/>
</dbReference>
<dbReference type="GO" id="GO:0005737">
    <property type="term" value="C:cytoplasm"/>
    <property type="evidence" value="ECO:0007669"/>
    <property type="project" value="TreeGrafter"/>
</dbReference>
<evidence type="ECO:0000256" key="6">
    <source>
        <dbReference type="ARBA" id="ARBA00022833"/>
    </source>
</evidence>
<evidence type="ECO:0000259" key="11">
    <source>
        <dbReference type="SMART" id="SM00829"/>
    </source>
</evidence>
<dbReference type="EC" id="1.1.1.1" evidence="3"/>
<evidence type="ECO:0000256" key="1">
    <source>
        <dbReference type="ARBA" id="ARBA00001947"/>
    </source>
</evidence>
<dbReference type="FunFam" id="3.40.50.720:FF:000039">
    <property type="entry name" value="Alcohol dehydrogenase AdhP"/>
    <property type="match status" value="1"/>
</dbReference>
<dbReference type="InterPro" id="IPR011032">
    <property type="entry name" value="GroES-like_sf"/>
</dbReference>
<dbReference type="Gene3D" id="3.40.50.720">
    <property type="entry name" value="NAD(P)-binding Rossmann-like Domain"/>
    <property type="match status" value="1"/>
</dbReference>
<dbReference type="EMBL" id="CP024968">
    <property type="protein sequence ID" value="ATZ20717.1"/>
    <property type="molecule type" value="Genomic_DNA"/>
</dbReference>
<evidence type="ECO:0000256" key="9">
    <source>
        <dbReference type="ARBA" id="ARBA00049164"/>
    </source>
</evidence>
<evidence type="ECO:0000256" key="3">
    <source>
        <dbReference type="ARBA" id="ARBA00013190"/>
    </source>
</evidence>
<dbReference type="InterPro" id="IPR020843">
    <property type="entry name" value="ER"/>
</dbReference>
<keyword evidence="5" id="KW-0479">Metal-binding</keyword>
<evidence type="ECO:0000313" key="12">
    <source>
        <dbReference type="EMBL" id="ATZ20717.1"/>
    </source>
</evidence>
<dbReference type="SUPFAM" id="SSF51735">
    <property type="entry name" value="NAD(P)-binding Rossmann-fold domains"/>
    <property type="match status" value="1"/>
</dbReference>
<dbReference type="Pfam" id="PF08240">
    <property type="entry name" value="ADH_N"/>
    <property type="match status" value="1"/>
</dbReference>
<name>A0A2K8P1T4_9MOLU</name>
<gene>
    <name evidence="12" type="ORF">MCOLE_v1c02030</name>
</gene>
<evidence type="ECO:0000256" key="8">
    <source>
        <dbReference type="ARBA" id="ARBA00023027"/>
    </source>
</evidence>
<comment type="similarity">
    <text evidence="2">Belongs to the zinc-containing alcohol dehydrogenase family.</text>
</comment>
<comment type="catalytic activity">
    <reaction evidence="9">
        <text>a secondary alcohol + NAD(+) = a ketone + NADH + H(+)</text>
        <dbReference type="Rhea" id="RHEA:10740"/>
        <dbReference type="ChEBI" id="CHEBI:15378"/>
        <dbReference type="ChEBI" id="CHEBI:17087"/>
        <dbReference type="ChEBI" id="CHEBI:35681"/>
        <dbReference type="ChEBI" id="CHEBI:57540"/>
        <dbReference type="ChEBI" id="CHEBI:57945"/>
        <dbReference type="EC" id="1.1.1.1"/>
    </reaction>
</comment>
<dbReference type="RefSeq" id="WP_100670682.1">
    <property type="nucleotide sequence ID" value="NZ_CP024968.1"/>
</dbReference>
<dbReference type="InterPro" id="IPR013149">
    <property type="entry name" value="ADH-like_C"/>
</dbReference>
<reference evidence="12 13" key="1">
    <citation type="submission" date="2017-11" db="EMBL/GenBank/DDBJ databases">
        <title>Genome sequence of Mesoplasma coleopterae BARC 779 (ATCC 49583).</title>
        <authorList>
            <person name="Lo W.-S."/>
            <person name="Kuo C.-H."/>
        </authorList>
    </citation>
    <scope>NUCLEOTIDE SEQUENCE [LARGE SCALE GENOMIC DNA]</scope>
    <source>
        <strain evidence="12 13">BARC 779</strain>
    </source>
</reference>